<dbReference type="Pfam" id="PF05532">
    <property type="entry name" value="CsbD"/>
    <property type="match status" value="1"/>
</dbReference>
<evidence type="ECO:0000313" key="4">
    <source>
        <dbReference type="EMBL" id="TQJ04323.1"/>
    </source>
</evidence>
<comment type="similarity">
    <text evidence="1">Belongs to the UPF0337 (CsbD) family.</text>
</comment>
<evidence type="ECO:0000256" key="1">
    <source>
        <dbReference type="ARBA" id="ARBA00009129"/>
    </source>
</evidence>
<dbReference type="Proteomes" id="UP000320876">
    <property type="component" value="Unassembled WGS sequence"/>
</dbReference>
<dbReference type="Gene3D" id="1.10.1470.10">
    <property type="entry name" value="YjbJ"/>
    <property type="match status" value="1"/>
</dbReference>
<feature type="region of interest" description="Disordered" evidence="2">
    <location>
        <begin position="1"/>
        <end position="95"/>
    </location>
</feature>
<evidence type="ECO:0000313" key="5">
    <source>
        <dbReference type="Proteomes" id="UP000320876"/>
    </source>
</evidence>
<comment type="caution">
    <text evidence="4">The sequence shown here is derived from an EMBL/GenBank/DDBJ whole genome shotgun (WGS) entry which is preliminary data.</text>
</comment>
<feature type="compositionally biased region" description="Basic and acidic residues" evidence="2">
    <location>
        <begin position="18"/>
        <end position="47"/>
    </location>
</feature>
<reference evidence="4 5" key="1">
    <citation type="submission" date="2019-06" db="EMBL/GenBank/DDBJ databases">
        <title>Sequencing the genomes of 1000 actinobacteria strains.</title>
        <authorList>
            <person name="Klenk H.-P."/>
        </authorList>
    </citation>
    <scope>NUCLEOTIDE SEQUENCE [LARGE SCALE GENOMIC DNA]</scope>
    <source>
        <strain evidence="4 5">DSM 45679</strain>
    </source>
</reference>
<sequence length="95" mass="10214">MNAPYGVSESMSGAFARHPHEEDRMSVFDKAKDKAEQAVGSAKEKLGELTGNEELTDSGKADQTSGEAKEAGHELKDKASGAVQDVKDKFSNEDR</sequence>
<evidence type="ECO:0000256" key="2">
    <source>
        <dbReference type="SAM" id="MobiDB-lite"/>
    </source>
</evidence>
<dbReference type="SUPFAM" id="SSF69047">
    <property type="entry name" value="Hypothetical protein YjbJ"/>
    <property type="match status" value="1"/>
</dbReference>
<gene>
    <name evidence="4" type="ORF">FB471_4109</name>
</gene>
<dbReference type="RefSeq" id="WP_425457076.1">
    <property type="nucleotide sequence ID" value="NZ_VFML01000001.1"/>
</dbReference>
<protein>
    <submittedName>
        <fullName evidence="4">Uncharacterized protein YjbJ (UPF0337 family)</fullName>
    </submittedName>
</protein>
<dbReference type="AlphaFoldDB" id="A0A542DMK2"/>
<name>A0A542DMK2_AMYCI</name>
<keyword evidence="5" id="KW-1185">Reference proteome</keyword>
<evidence type="ECO:0000259" key="3">
    <source>
        <dbReference type="Pfam" id="PF05532"/>
    </source>
</evidence>
<feature type="compositionally biased region" description="Basic and acidic residues" evidence="2">
    <location>
        <begin position="67"/>
        <end position="95"/>
    </location>
</feature>
<proteinExistence type="inferred from homology"/>
<organism evidence="4 5">
    <name type="scientific">Amycolatopsis cihanbeyliensis</name>
    <dbReference type="NCBI Taxonomy" id="1128664"/>
    <lineage>
        <taxon>Bacteria</taxon>
        <taxon>Bacillati</taxon>
        <taxon>Actinomycetota</taxon>
        <taxon>Actinomycetes</taxon>
        <taxon>Pseudonocardiales</taxon>
        <taxon>Pseudonocardiaceae</taxon>
        <taxon>Amycolatopsis</taxon>
    </lineage>
</organism>
<dbReference type="EMBL" id="VFML01000001">
    <property type="protein sequence ID" value="TQJ04323.1"/>
    <property type="molecule type" value="Genomic_DNA"/>
</dbReference>
<dbReference type="InterPro" id="IPR036629">
    <property type="entry name" value="YjbJ_sf"/>
</dbReference>
<feature type="domain" description="CsbD-like" evidence="3">
    <location>
        <begin position="29"/>
        <end position="80"/>
    </location>
</feature>
<dbReference type="InterPro" id="IPR008462">
    <property type="entry name" value="CsbD"/>
</dbReference>
<accession>A0A542DMK2</accession>